<evidence type="ECO:0000313" key="2">
    <source>
        <dbReference type="Proteomes" id="UP000595140"/>
    </source>
</evidence>
<dbReference type="SUPFAM" id="SSF82171">
    <property type="entry name" value="DPP6 N-terminal domain-like"/>
    <property type="match status" value="1"/>
</dbReference>
<dbReference type="EMBL" id="OOIL02001634">
    <property type="protein sequence ID" value="VFQ77147.1"/>
    <property type="molecule type" value="Genomic_DNA"/>
</dbReference>
<gene>
    <name evidence="1" type="ORF">CCAM_LOCUS18923</name>
</gene>
<proteinExistence type="predicted"/>
<dbReference type="Proteomes" id="UP000595140">
    <property type="component" value="Unassembled WGS sequence"/>
</dbReference>
<protein>
    <recommendedName>
        <fullName evidence="3">F-box associated domain-containing protein</fullName>
    </recommendedName>
</protein>
<dbReference type="PANTHER" id="PTHR31672:SF13">
    <property type="entry name" value="F-BOX PROTEIN CPR30-LIKE"/>
    <property type="match status" value="1"/>
</dbReference>
<dbReference type="InterPro" id="IPR050796">
    <property type="entry name" value="SCF_F-box_component"/>
</dbReference>
<evidence type="ECO:0008006" key="3">
    <source>
        <dbReference type="Google" id="ProtNLM"/>
    </source>
</evidence>
<reference evidence="1 2" key="1">
    <citation type="submission" date="2018-04" db="EMBL/GenBank/DDBJ databases">
        <authorList>
            <person name="Vogel A."/>
        </authorList>
    </citation>
    <scope>NUCLEOTIDE SEQUENCE [LARGE SCALE GENOMIC DNA]</scope>
</reference>
<dbReference type="PANTHER" id="PTHR31672">
    <property type="entry name" value="BNACNNG10540D PROTEIN"/>
    <property type="match status" value="1"/>
</dbReference>
<accession>A0A484LLD6</accession>
<dbReference type="AlphaFoldDB" id="A0A484LLD6"/>
<evidence type="ECO:0000313" key="1">
    <source>
        <dbReference type="EMBL" id="VFQ77147.1"/>
    </source>
</evidence>
<keyword evidence="2" id="KW-1185">Reference proteome</keyword>
<name>A0A484LLD6_9ASTE</name>
<organism evidence="1 2">
    <name type="scientific">Cuscuta campestris</name>
    <dbReference type="NCBI Taxonomy" id="132261"/>
    <lineage>
        <taxon>Eukaryota</taxon>
        <taxon>Viridiplantae</taxon>
        <taxon>Streptophyta</taxon>
        <taxon>Embryophyta</taxon>
        <taxon>Tracheophyta</taxon>
        <taxon>Spermatophyta</taxon>
        <taxon>Magnoliopsida</taxon>
        <taxon>eudicotyledons</taxon>
        <taxon>Gunneridae</taxon>
        <taxon>Pentapetalae</taxon>
        <taxon>asterids</taxon>
        <taxon>lamiids</taxon>
        <taxon>Solanales</taxon>
        <taxon>Convolvulaceae</taxon>
        <taxon>Cuscuteae</taxon>
        <taxon>Cuscuta</taxon>
        <taxon>Cuscuta subgen. Grammica</taxon>
        <taxon>Cuscuta sect. Cleistogrammica</taxon>
    </lineage>
</organism>
<sequence>MQERGEAEAAKIYSRENTRIQCAPPTGKKLFKPYPNRLCEHSGYYGLPDPNIYERKCTALSSCLQHWKADLCPKPKPKPDIFVYSLDDNLRKCFVAYSLEEDGIISPKYYIYPPSFLAKGYSFTGCSCDGLLHFHDNRLGHVLWNPTTTEYKILPKPFLELPPGLEYARVSFGLWSDPRFEDYKMLYTVKGSLKDEKRHFLGSSYHIDLHSLKTNSWKRIPCTEFGGFSGESVIETRAVKEPLWFSLDGKLLYFTSLTDELVVFDRDTGKLKYLGVNWPNTSITRPMMIPFYESFVQLN</sequence>
<dbReference type="OrthoDB" id="1555129at2759"/>